<reference evidence="2" key="1">
    <citation type="journal article" date="2015" name="Nature">
        <title>Complex archaea that bridge the gap between prokaryotes and eukaryotes.</title>
        <authorList>
            <person name="Spang A."/>
            <person name="Saw J.H."/>
            <person name="Jorgensen S.L."/>
            <person name="Zaremba-Niedzwiedzka K."/>
            <person name="Martijn J."/>
            <person name="Lind A.E."/>
            <person name="van Eijk R."/>
            <person name="Schleper C."/>
            <person name="Guy L."/>
            <person name="Ettema T.J."/>
        </authorList>
    </citation>
    <scope>NUCLEOTIDE SEQUENCE</scope>
</reference>
<gene>
    <name evidence="2" type="ORF">LCGC14_2817800</name>
</gene>
<evidence type="ECO:0000313" key="2">
    <source>
        <dbReference type="EMBL" id="KKK81007.1"/>
    </source>
</evidence>
<dbReference type="EMBL" id="LAZR01053319">
    <property type="protein sequence ID" value="KKK81007.1"/>
    <property type="molecule type" value="Genomic_DNA"/>
</dbReference>
<protein>
    <submittedName>
        <fullName evidence="2">Uncharacterized protein</fullName>
    </submittedName>
</protein>
<comment type="caution">
    <text evidence="2">The sequence shown here is derived from an EMBL/GenBank/DDBJ whole genome shotgun (WGS) entry which is preliminary data.</text>
</comment>
<dbReference type="AlphaFoldDB" id="A0A0F8YHY8"/>
<name>A0A0F8YHY8_9ZZZZ</name>
<organism evidence="2">
    <name type="scientific">marine sediment metagenome</name>
    <dbReference type="NCBI Taxonomy" id="412755"/>
    <lineage>
        <taxon>unclassified sequences</taxon>
        <taxon>metagenomes</taxon>
        <taxon>ecological metagenomes</taxon>
    </lineage>
</organism>
<evidence type="ECO:0000256" key="1">
    <source>
        <dbReference type="SAM" id="MobiDB-lite"/>
    </source>
</evidence>
<feature type="compositionally biased region" description="Basic and acidic residues" evidence="1">
    <location>
        <begin position="139"/>
        <end position="158"/>
    </location>
</feature>
<feature type="non-terminal residue" evidence="2">
    <location>
        <position position="1"/>
    </location>
</feature>
<feature type="region of interest" description="Disordered" evidence="1">
    <location>
        <begin position="127"/>
        <end position="200"/>
    </location>
</feature>
<sequence length="405" mass="46797">SEELRVKMEEAEEAFQAEELKFRMEVGRTSLVEEEVVTEKEVESKKKQDKKIDRRLKVLEGEFEGDKIDRRTFERRKIDLLGFKSKEELVKGISEVKDFNNIPDRAVAFIIENPTLFKDELVEKAETKGIPEGTSPVEVGKEKERRKEERREKERRQATDAAVAEQSRILRGEGAKELTENEKKASQSIKRDQQRGAQLEFEGDTDRITAITKTIKRKDIPARVTKLKDEISDIDVRLNDIIKKADKIDKQSVIDILHRDTLKLYDKRAVLEEEITSLQILDAKTRIDLGTKKVTLRANEIVALQEKALKERIAGIEQGKRLGKKITEKEIKEFQREYASFISKSEVDPKTRISLLKEILNIQTEKQLDKALPKLKKRIDKALDKSLKRLLIDNIKELTKAKTLA</sequence>
<proteinExistence type="predicted"/>
<accession>A0A0F8YHY8</accession>
<feature type="compositionally biased region" description="Basic and acidic residues" evidence="1">
    <location>
        <begin position="168"/>
        <end position="194"/>
    </location>
</feature>
<feature type="non-terminal residue" evidence="2">
    <location>
        <position position="405"/>
    </location>
</feature>